<gene>
    <name evidence="2" type="ORF">AS180_15940</name>
</gene>
<accession>A0A0V8JIN4</accession>
<comment type="caution">
    <text evidence="2">The sequence shown here is derived from an EMBL/GenBank/DDBJ whole genome shotgun (WGS) entry which is preliminary data.</text>
</comment>
<keyword evidence="3" id="KW-1185">Reference proteome</keyword>
<sequence>MIKKQILLVVGVTCLLFVLIFYKTIFQEGNPIPLAVGMAKMKTGNEKVVQVSDKPEKYLIHSDDYLSFIKEMDKKGDTFQYQEDELFYFDREEKRASFERKSYTNRYMIMELK</sequence>
<evidence type="ECO:0000256" key="1">
    <source>
        <dbReference type="SAM" id="Phobius"/>
    </source>
</evidence>
<dbReference type="RefSeq" id="WP_225002392.1">
    <property type="nucleotide sequence ID" value="NZ_KQ758675.1"/>
</dbReference>
<keyword evidence="1" id="KW-1133">Transmembrane helix</keyword>
<feature type="transmembrane region" description="Helical" evidence="1">
    <location>
        <begin position="6"/>
        <end position="22"/>
    </location>
</feature>
<dbReference type="EMBL" id="LNQP01000060">
    <property type="protein sequence ID" value="KSU86916.1"/>
    <property type="molecule type" value="Genomic_DNA"/>
</dbReference>
<reference evidence="2 3" key="1">
    <citation type="submission" date="2015-11" db="EMBL/GenBank/DDBJ databases">
        <title>Bacillus caseinolyticus sp nov.</title>
        <authorList>
            <person name="Dastager S.G."/>
            <person name="Mawlankar R."/>
        </authorList>
    </citation>
    <scope>NUCLEOTIDE SEQUENCE [LARGE SCALE GENOMIC DNA]</scope>
    <source>
        <strain evidence="2 3">SGD-V-76</strain>
    </source>
</reference>
<dbReference type="Proteomes" id="UP000053681">
    <property type="component" value="Unassembled WGS sequence"/>
</dbReference>
<name>A0A0V8JIN4_9BACI</name>
<evidence type="ECO:0000313" key="3">
    <source>
        <dbReference type="Proteomes" id="UP000053681"/>
    </source>
</evidence>
<dbReference type="AlphaFoldDB" id="A0A0V8JIN4"/>
<organism evidence="2 3">
    <name type="scientific">Priestia veravalensis</name>
    <dbReference type="NCBI Taxonomy" id="1414648"/>
    <lineage>
        <taxon>Bacteria</taxon>
        <taxon>Bacillati</taxon>
        <taxon>Bacillota</taxon>
        <taxon>Bacilli</taxon>
        <taxon>Bacillales</taxon>
        <taxon>Bacillaceae</taxon>
        <taxon>Priestia</taxon>
    </lineage>
</organism>
<evidence type="ECO:0000313" key="2">
    <source>
        <dbReference type="EMBL" id="KSU86916.1"/>
    </source>
</evidence>
<proteinExistence type="predicted"/>
<protein>
    <submittedName>
        <fullName evidence="2">Uncharacterized protein</fullName>
    </submittedName>
</protein>
<keyword evidence="1" id="KW-0472">Membrane</keyword>
<keyword evidence="1" id="KW-0812">Transmembrane</keyword>